<dbReference type="InterPro" id="IPR029044">
    <property type="entry name" value="Nucleotide-diphossugar_trans"/>
</dbReference>
<dbReference type="CDD" id="cd02524">
    <property type="entry name" value="G1P_cytidylyltransferase"/>
    <property type="match status" value="1"/>
</dbReference>
<dbReference type="AlphaFoldDB" id="A0A2K2FQD9"/>
<dbReference type="NCBIfam" id="TIGR02623">
    <property type="entry name" value="G1P_cyt_trans"/>
    <property type="match status" value="1"/>
</dbReference>
<sequence>MKVVILAGGFGSRISEESHLKPKPMIELGDKPILWHIMKIYSHYGYNDFIICLGYKGYYIKEYFAHYFLHESDVTFDFGNGGNMTVNSNLSEPWKVTLVNTGINTMTGGRVKRIEPYIGNETFMLTYGDGVADIDINELLRFHRSHGKLVTLTSVQPEGRFGHLSISADDRVLGFEEKPKGDGNWVNGGYFVMEPGIFEYLNGDDTVLEKYPLERLAIEGELAAYKHTGFWYSMDTMRDKNYLDHIWQTGNAPWKVWR</sequence>
<evidence type="ECO:0000259" key="1">
    <source>
        <dbReference type="Pfam" id="PF00483"/>
    </source>
</evidence>
<dbReference type="GO" id="GO:0047343">
    <property type="term" value="F:glucose-1-phosphate cytidylyltransferase activity"/>
    <property type="evidence" value="ECO:0007669"/>
    <property type="project" value="InterPro"/>
</dbReference>
<dbReference type="Pfam" id="PF00483">
    <property type="entry name" value="NTP_transferase"/>
    <property type="match status" value="1"/>
</dbReference>
<keyword evidence="2" id="KW-0808">Transferase</keyword>
<keyword evidence="3" id="KW-1185">Reference proteome</keyword>
<dbReference type="GO" id="GO:0009243">
    <property type="term" value="P:O antigen biosynthetic process"/>
    <property type="evidence" value="ECO:0007669"/>
    <property type="project" value="InterPro"/>
</dbReference>
<evidence type="ECO:0000313" key="2">
    <source>
        <dbReference type="EMBL" id="PNU00992.1"/>
    </source>
</evidence>
<dbReference type="Gene3D" id="3.90.550.10">
    <property type="entry name" value="Spore Coat Polysaccharide Biosynthesis Protein SpsA, Chain A"/>
    <property type="match status" value="1"/>
</dbReference>
<organism evidence="2 3">
    <name type="scientific">Clostridium thermosuccinogenes</name>
    <dbReference type="NCBI Taxonomy" id="84032"/>
    <lineage>
        <taxon>Bacteria</taxon>
        <taxon>Bacillati</taxon>
        <taxon>Bacillota</taxon>
        <taxon>Clostridia</taxon>
        <taxon>Eubacteriales</taxon>
        <taxon>Clostridiaceae</taxon>
        <taxon>Clostridium</taxon>
    </lineage>
</organism>
<dbReference type="SUPFAM" id="SSF53448">
    <property type="entry name" value="Nucleotide-diphospho-sugar transferases"/>
    <property type="match status" value="1"/>
</dbReference>
<dbReference type="PANTHER" id="PTHR47183:SF1">
    <property type="entry name" value="GLUCOSE-1-PHOSPHATE CYTIDYLYLTRANSFERASE"/>
    <property type="match status" value="1"/>
</dbReference>
<dbReference type="InterPro" id="IPR046981">
    <property type="entry name" value="G1P_cyt_trans"/>
</dbReference>
<dbReference type="RefSeq" id="WP_103080374.1">
    <property type="nucleotide sequence ID" value="NZ_CP021850.1"/>
</dbReference>
<feature type="domain" description="Nucleotidyl transferase" evidence="1">
    <location>
        <begin position="2"/>
        <end position="206"/>
    </location>
</feature>
<dbReference type="PANTHER" id="PTHR47183">
    <property type="entry name" value="GLUCOSE-1-PHOSPHATE CYTIDYLYLTRANSFERASE-RELATED"/>
    <property type="match status" value="1"/>
</dbReference>
<dbReference type="KEGG" id="cthd:CDO33_00675"/>
<gene>
    <name evidence="2" type="primary">rfbF</name>
    <name evidence="2" type="ORF">CDQ84_03705</name>
</gene>
<protein>
    <submittedName>
        <fullName evidence="2">Glucose-1-phosphate cytidylyltransferase</fullName>
    </submittedName>
</protein>
<keyword evidence="2" id="KW-0548">Nucleotidyltransferase</keyword>
<name>A0A2K2FQD9_9CLOT</name>
<proteinExistence type="predicted"/>
<dbReference type="InterPro" id="IPR013446">
    <property type="entry name" value="G1P_cyt_trans-like"/>
</dbReference>
<evidence type="ECO:0000313" key="3">
    <source>
        <dbReference type="Proteomes" id="UP000236151"/>
    </source>
</evidence>
<comment type="caution">
    <text evidence="2">The sequence shown here is derived from an EMBL/GenBank/DDBJ whole genome shotgun (WGS) entry which is preliminary data.</text>
</comment>
<dbReference type="OrthoDB" id="9801899at2"/>
<dbReference type="InterPro" id="IPR005835">
    <property type="entry name" value="NTP_transferase_dom"/>
</dbReference>
<accession>A0A2K2FQD9</accession>
<reference evidence="2 3" key="1">
    <citation type="submission" date="2017-06" db="EMBL/GenBank/DDBJ databases">
        <title>Investigating the central metabolism of Clostridium thermosuccinogenes.</title>
        <authorList>
            <person name="Koendjbiharie J.G."/>
            <person name="van Kranenburg R."/>
        </authorList>
    </citation>
    <scope>NUCLEOTIDE SEQUENCE [LARGE SCALE GENOMIC DNA]</scope>
    <source>
        <strain evidence="2 3">DSM 5806</strain>
    </source>
</reference>
<dbReference type="EMBL" id="NIOJ01000005">
    <property type="protein sequence ID" value="PNU00992.1"/>
    <property type="molecule type" value="Genomic_DNA"/>
</dbReference>
<dbReference type="Proteomes" id="UP000236151">
    <property type="component" value="Unassembled WGS sequence"/>
</dbReference>